<reference evidence="2 3" key="1">
    <citation type="submission" date="2023-02" db="EMBL/GenBank/DDBJ databases">
        <title>LHISI_Scaffold_Assembly.</title>
        <authorList>
            <person name="Stuart O.P."/>
            <person name="Cleave R."/>
            <person name="Magrath M.J.L."/>
            <person name="Mikheyev A.S."/>
        </authorList>
    </citation>
    <scope>NUCLEOTIDE SEQUENCE [LARGE SCALE GENOMIC DNA]</scope>
    <source>
        <strain evidence="2">Daus_M_001</strain>
        <tissue evidence="2">Leg muscle</tissue>
    </source>
</reference>
<keyword evidence="3" id="KW-1185">Reference proteome</keyword>
<protein>
    <submittedName>
        <fullName evidence="2">Uncharacterized protein</fullName>
    </submittedName>
</protein>
<dbReference type="Gene3D" id="3.30.420.10">
    <property type="entry name" value="Ribonuclease H-like superfamily/Ribonuclease H"/>
    <property type="match status" value="1"/>
</dbReference>
<proteinExistence type="predicted"/>
<feature type="compositionally biased region" description="Basic and acidic residues" evidence="1">
    <location>
        <begin position="1421"/>
        <end position="1435"/>
    </location>
</feature>
<feature type="compositionally biased region" description="Basic and acidic residues" evidence="1">
    <location>
        <begin position="1390"/>
        <end position="1400"/>
    </location>
</feature>
<sequence>MLHARMPKPLEMHSYVLERHRDVFKTQWYVFEHYWQRFTNIQDKTIQSNDYKICTELLFNILFLVKVASSVRGTKSAKVVSRHTVAETTCRTEVVLDNHSSINVVHIAGDTATATIHGENATLLCEFQKNITRDCREAVNRRCVVTGEVLETCVLLYIQLCSCSTAVISSTIRLVRNEPPVVCTLLFLTERTHNLMDLEFFLRETIIEILYMSLGLQTTLTHYIRSAGGSEAATSLSPLVLPEKHYEHVQSASDCGEWPTRVSNDMLQQFLVDHGPLQVKDINLQGPFKVSEETWVALNAEVLRADKDEAGSPRKPADNWHSVLTPPGIETGSPNWEANNLTPTPPLAMLESQQHVTTRQPDTSKHDKMSCDNLFSVQNSPRIPNHEAEHLNAGLAHGQFKLQVGWPVSGAQNPKPLSRPYESADPCSHIYLGVLFWRGEGWWSPRRHVDGEVLWLCAVMLTVVGDRLGLYNQGLAIPRGGSPPLLKSSSMGSLWRSSVQNIEFLKLLHDRNTQVWYPQEVSWLELIPASFRPYSERHVLLDFTFHQNSPRSSHFNTPLRILYYLPSHGHPQGRSYQFQNALLEGSTHSTGAPQLPAPPAEHPMDVYGCGVYPGERLLPECIVPTRKFGGGELMVWGCFTAFSVGPLVFFRGSMNTEAYCNILDNEMPLTLWRFYGMDPCYFQDDNARTRQARPKSIAQLMELLQEEWRRIPVDVLQTLVESIPYRVAAVIAAKITFTDGNLVKRRAIEIAKAFEDAKLAEKFDCEEIFKVFKEQDKVVDFSDCSFEIQEVIGEFDTDSLLGIDHQWIQNPFLEIPPTTPQELPFHQCTTLPQSALAVVLLPTAASSQPARSSVQLPRFQKITPQKRVVNVTPDLVPIRKPTRSTVSMIDIHTALTKDPLSILCHHHLESFVTKAYTNWKTALECFSEHAKTYYHQKCSEFAENFLSVAQGQQQPILNQISNEHARQDTETRVILGSIVDAIILCGRNHYCIIAALKHHGIQDECLIGQGYDGASSMSGYLYGDKAYNVRKECPMALYVHCSAHPLNLALAESCSLPTIRNCIEETTTAFEGFTVVVGRTNLRNESALRLHDIVSSTISGALAKRPAQYIAASRLLLDAPNDIRKDTCCQQGKACQKNKKQSPLLRRGGTKVARRPFWSGRHDEEKETKVVPPFHANCSPHASSQLCARRPLTRALRRADRATVQRSHLCHAHIHTAFPHPRLCAHVVVLSNHHGWPDAALCAGAALSAVSTPKTTGDSKFIPITFVWENVMHGIGNHTEHVCTVPHASSQGMHEPHGVKHHNRNAVYLRECIGQLKLTMINNISSDLLKGNQHSNTVCQAETSLRNNVQATQTDTDCITMANTVCHVESEGTGEKGAQAEEVHCKVEDADNHMSPEGTHDTCQSSGTACYSPQPASSWQTEREHQREPKQDRISPDTASSLKRAHTHFQYMPTFTGMASEDPSAFLKDSIGGQLQREAGKWWGAVNHYDMQWEDFVHTFQCRYGSVFPSLEAQIKLFWQEQQPDEQLPTFIMQKSHLNKRFHLQLPCWNTHLHCYLSLTATWRRLSRLLSFSNETGAHRVARVEQHDGGTRHTGMTTTRNGMGQWHVCTVKTFHAAVISQVTVHAGTLCKHECGSTKASHPRIRVATVVQQVFHWHNTCPNNSHLACAMHFNPFTMPVLQHSSQHLSISHPRHWHTDVQSGIRPPQRVGEGTLETPGEAACLFILKSLCKLPSPVEFGMPHY</sequence>
<evidence type="ECO:0000313" key="2">
    <source>
        <dbReference type="EMBL" id="KAJ8880688.1"/>
    </source>
</evidence>
<dbReference type="InterPro" id="IPR036397">
    <property type="entry name" value="RNaseH_sf"/>
</dbReference>
<gene>
    <name evidence="2" type="ORF">PR048_017158</name>
</gene>
<dbReference type="PANTHER" id="PTHR45749:SF21">
    <property type="entry name" value="DUF4371 DOMAIN-CONTAINING PROTEIN"/>
    <property type="match status" value="1"/>
</dbReference>
<accession>A0ABQ9H9C8</accession>
<dbReference type="PANTHER" id="PTHR45749">
    <property type="match status" value="1"/>
</dbReference>
<organism evidence="2 3">
    <name type="scientific">Dryococelus australis</name>
    <dbReference type="NCBI Taxonomy" id="614101"/>
    <lineage>
        <taxon>Eukaryota</taxon>
        <taxon>Metazoa</taxon>
        <taxon>Ecdysozoa</taxon>
        <taxon>Arthropoda</taxon>
        <taxon>Hexapoda</taxon>
        <taxon>Insecta</taxon>
        <taxon>Pterygota</taxon>
        <taxon>Neoptera</taxon>
        <taxon>Polyneoptera</taxon>
        <taxon>Phasmatodea</taxon>
        <taxon>Verophasmatodea</taxon>
        <taxon>Anareolatae</taxon>
        <taxon>Phasmatidae</taxon>
        <taxon>Eurycanthinae</taxon>
        <taxon>Dryococelus</taxon>
    </lineage>
</organism>
<evidence type="ECO:0000313" key="3">
    <source>
        <dbReference type="Proteomes" id="UP001159363"/>
    </source>
</evidence>
<name>A0ABQ9H9C8_9NEOP</name>
<feature type="region of interest" description="Disordered" evidence="1">
    <location>
        <begin position="1390"/>
        <end position="1440"/>
    </location>
</feature>
<feature type="compositionally biased region" description="Polar residues" evidence="1">
    <location>
        <begin position="1401"/>
        <end position="1420"/>
    </location>
</feature>
<dbReference type="EMBL" id="JARBHB010000006">
    <property type="protein sequence ID" value="KAJ8880688.1"/>
    <property type="molecule type" value="Genomic_DNA"/>
</dbReference>
<dbReference type="Proteomes" id="UP001159363">
    <property type="component" value="Chromosome 5"/>
</dbReference>
<evidence type="ECO:0000256" key="1">
    <source>
        <dbReference type="SAM" id="MobiDB-lite"/>
    </source>
</evidence>
<comment type="caution">
    <text evidence="2">The sequence shown here is derived from an EMBL/GenBank/DDBJ whole genome shotgun (WGS) entry which is preliminary data.</text>
</comment>